<dbReference type="InterPro" id="IPR043148">
    <property type="entry name" value="TagF_C"/>
</dbReference>
<dbReference type="GO" id="GO:0047355">
    <property type="term" value="F:CDP-glycerol glycerophosphotransferase activity"/>
    <property type="evidence" value="ECO:0007669"/>
    <property type="project" value="InterPro"/>
</dbReference>
<keyword evidence="5" id="KW-0777">Teichoic acid biosynthesis</keyword>
<dbReference type="AlphaFoldDB" id="A0A4R2KU24"/>
<keyword evidence="4 7" id="KW-0808">Transferase</keyword>
<dbReference type="EMBL" id="SLWX01000002">
    <property type="protein sequence ID" value="TCO77901.1"/>
    <property type="molecule type" value="Genomic_DNA"/>
</dbReference>
<evidence type="ECO:0000313" key="7">
    <source>
        <dbReference type="EMBL" id="TCO77901.1"/>
    </source>
</evidence>
<comment type="similarity">
    <text evidence="2">Belongs to the CDP-glycerol glycerophosphotransferase family.</text>
</comment>
<evidence type="ECO:0000256" key="4">
    <source>
        <dbReference type="ARBA" id="ARBA00022679"/>
    </source>
</evidence>
<name>A0A4R2KU24_9GAMM</name>
<protein>
    <submittedName>
        <fullName evidence="7">CDP-glycerol:poly(Glycerophosphate) glycerophosphotransferase</fullName>
    </submittedName>
</protein>
<keyword evidence="6" id="KW-0472">Membrane</keyword>
<reference evidence="7 8" key="1">
    <citation type="submission" date="2019-03" db="EMBL/GenBank/DDBJ databases">
        <title>Genomic Encyclopedia of Type Strains, Phase IV (KMG-IV): sequencing the most valuable type-strain genomes for metagenomic binning, comparative biology and taxonomic classification.</title>
        <authorList>
            <person name="Goeker M."/>
        </authorList>
    </citation>
    <scope>NUCLEOTIDE SEQUENCE [LARGE SCALE GENOMIC DNA]</scope>
    <source>
        <strain evidence="7 8">DSM 23344</strain>
    </source>
</reference>
<evidence type="ECO:0000256" key="6">
    <source>
        <dbReference type="ARBA" id="ARBA00023136"/>
    </source>
</evidence>
<comment type="subcellular location">
    <subcellularLocation>
        <location evidence="1">Cell membrane</location>
        <topology evidence="1">Peripheral membrane protein</topology>
    </subcellularLocation>
</comment>
<evidence type="ECO:0000256" key="1">
    <source>
        <dbReference type="ARBA" id="ARBA00004202"/>
    </source>
</evidence>
<dbReference type="GO" id="GO:0019350">
    <property type="term" value="P:teichoic acid biosynthetic process"/>
    <property type="evidence" value="ECO:0007669"/>
    <property type="project" value="UniProtKB-KW"/>
</dbReference>
<evidence type="ECO:0000256" key="5">
    <source>
        <dbReference type="ARBA" id="ARBA00022944"/>
    </source>
</evidence>
<keyword evidence="3" id="KW-1003">Cell membrane</keyword>
<dbReference type="Gene3D" id="3.40.50.12580">
    <property type="match status" value="1"/>
</dbReference>
<dbReference type="InterPro" id="IPR043149">
    <property type="entry name" value="TagF_N"/>
</dbReference>
<dbReference type="SUPFAM" id="SSF53756">
    <property type="entry name" value="UDP-Glycosyltransferase/glycogen phosphorylase"/>
    <property type="match status" value="1"/>
</dbReference>
<evidence type="ECO:0000313" key="8">
    <source>
        <dbReference type="Proteomes" id="UP000294980"/>
    </source>
</evidence>
<evidence type="ECO:0000256" key="2">
    <source>
        <dbReference type="ARBA" id="ARBA00010488"/>
    </source>
</evidence>
<dbReference type="Pfam" id="PF04464">
    <property type="entry name" value="Glyphos_transf"/>
    <property type="match status" value="1"/>
</dbReference>
<dbReference type="GO" id="GO:0005886">
    <property type="term" value="C:plasma membrane"/>
    <property type="evidence" value="ECO:0007669"/>
    <property type="project" value="UniProtKB-SubCell"/>
</dbReference>
<organism evidence="7 8">
    <name type="scientific">Chromatocurvus halotolerans</name>
    <dbReference type="NCBI Taxonomy" id="1132028"/>
    <lineage>
        <taxon>Bacteria</taxon>
        <taxon>Pseudomonadati</taxon>
        <taxon>Pseudomonadota</taxon>
        <taxon>Gammaproteobacteria</taxon>
        <taxon>Cellvibrionales</taxon>
        <taxon>Halieaceae</taxon>
        <taxon>Chromatocurvus</taxon>
    </lineage>
</organism>
<dbReference type="Gene3D" id="3.40.50.11820">
    <property type="match status" value="1"/>
</dbReference>
<dbReference type="InterPro" id="IPR007554">
    <property type="entry name" value="Glycerophosphate_synth"/>
</dbReference>
<comment type="caution">
    <text evidence="7">The sequence shown here is derived from an EMBL/GenBank/DDBJ whole genome shotgun (WGS) entry which is preliminary data.</text>
</comment>
<dbReference type="Proteomes" id="UP000294980">
    <property type="component" value="Unassembled WGS sequence"/>
</dbReference>
<evidence type="ECO:0000256" key="3">
    <source>
        <dbReference type="ARBA" id="ARBA00022475"/>
    </source>
</evidence>
<gene>
    <name evidence="7" type="ORF">EV688_102361</name>
</gene>
<keyword evidence="8" id="KW-1185">Reference proteome</keyword>
<sequence length="379" mass="43157">MRSTTRIAFFFNHVAAHQVYHGAPLAFQLSLMAPHLRVVIISASLAIEETVHRIARLYPGHRVSFARAHVPWLVRVVTSAMRPVKLAEKDAIRWFSRRLFRKFDVVVVPEANSLKLRGFPELSNLKLVYTHHGAGDRSIGFDERHKEFDLILCPGSKIRDRLAGELGIPVNRLAVTGYPKFDVVDQLDVGQQFFKDDKPVVLYNPHFSNRESSWRQFGMQVLEFFADQDEYNLIFAPHVLLYARGLRHGARSLRRFFGHPRLHVDTGSTASFDMTYTRAADIYLGDVSSQVYEFVRCERPCIFIDAGASEDPANRVHQRMGEVIGSLQDLPEALASAADKHQRIYCSVQRELLRSTFDEADVPATERGARAIIEWLEDA</sequence>
<accession>A0A4R2KU24</accession>
<proteinExistence type="inferred from homology"/>